<dbReference type="Proteomes" id="UP001174934">
    <property type="component" value="Unassembled WGS sequence"/>
</dbReference>
<keyword evidence="1" id="KW-0472">Membrane</keyword>
<dbReference type="EMBL" id="JAULSR010000008">
    <property type="protein sequence ID" value="KAK0612886.1"/>
    <property type="molecule type" value="Genomic_DNA"/>
</dbReference>
<reference evidence="2" key="1">
    <citation type="submission" date="2023-06" db="EMBL/GenBank/DDBJ databases">
        <title>Genome-scale phylogeny and comparative genomics of the fungal order Sordariales.</title>
        <authorList>
            <consortium name="Lawrence Berkeley National Laboratory"/>
            <person name="Hensen N."/>
            <person name="Bonometti L."/>
            <person name="Westerberg I."/>
            <person name="Brannstrom I.O."/>
            <person name="Guillou S."/>
            <person name="Cros-Aarteil S."/>
            <person name="Calhoun S."/>
            <person name="Haridas S."/>
            <person name="Kuo A."/>
            <person name="Mondo S."/>
            <person name="Pangilinan J."/>
            <person name="Riley R."/>
            <person name="LaButti K."/>
            <person name="Andreopoulos B."/>
            <person name="Lipzen A."/>
            <person name="Chen C."/>
            <person name="Yanf M."/>
            <person name="Daum C."/>
            <person name="Ng V."/>
            <person name="Clum A."/>
            <person name="Steindorff A."/>
            <person name="Ohm R."/>
            <person name="Martin F."/>
            <person name="Silar P."/>
            <person name="Natvig D."/>
            <person name="Lalanne C."/>
            <person name="Gautier V."/>
            <person name="Ament-velasquez S.L."/>
            <person name="Kruys A."/>
            <person name="Hutchinson M.I."/>
            <person name="Powell A.J."/>
            <person name="Barry K."/>
            <person name="Miller A.N."/>
            <person name="Grigoriev I.V."/>
            <person name="Debuchy R."/>
            <person name="Gladieux P."/>
            <person name="Thoren M.H."/>
            <person name="Johannesson H."/>
        </authorList>
    </citation>
    <scope>NUCLEOTIDE SEQUENCE</scope>
    <source>
        <strain evidence="2">SMH3391-2</strain>
    </source>
</reference>
<keyword evidence="1" id="KW-1133">Transmembrane helix</keyword>
<evidence type="ECO:0000256" key="1">
    <source>
        <dbReference type="SAM" id="Phobius"/>
    </source>
</evidence>
<accession>A0AA39T2I5</accession>
<gene>
    <name evidence="2" type="ORF">B0T17DRAFT_542020</name>
</gene>
<keyword evidence="3" id="KW-1185">Reference proteome</keyword>
<evidence type="ECO:0000313" key="3">
    <source>
        <dbReference type="Proteomes" id="UP001174934"/>
    </source>
</evidence>
<sequence length="106" mass="12480">MVDVSFSRLRLFIDKGKEWNGKGGVGGWITFVSSLPMFSIVLLVDTYTHSQRVFFFFSCVSFVSSYCGSQQTHRPRFVFNVFYLVMFLLYCWLVGIVLYFLFHERE</sequence>
<feature type="transmembrane region" description="Helical" evidence="1">
    <location>
        <begin position="50"/>
        <end position="69"/>
    </location>
</feature>
<feature type="transmembrane region" description="Helical" evidence="1">
    <location>
        <begin position="81"/>
        <end position="102"/>
    </location>
</feature>
<dbReference type="AlphaFoldDB" id="A0AA39T2I5"/>
<feature type="transmembrane region" description="Helical" evidence="1">
    <location>
        <begin position="25"/>
        <end position="44"/>
    </location>
</feature>
<evidence type="ECO:0000313" key="2">
    <source>
        <dbReference type="EMBL" id="KAK0612886.1"/>
    </source>
</evidence>
<comment type="caution">
    <text evidence="2">The sequence shown here is derived from an EMBL/GenBank/DDBJ whole genome shotgun (WGS) entry which is preliminary data.</text>
</comment>
<proteinExistence type="predicted"/>
<organism evidence="2 3">
    <name type="scientific">Bombardia bombarda</name>
    <dbReference type="NCBI Taxonomy" id="252184"/>
    <lineage>
        <taxon>Eukaryota</taxon>
        <taxon>Fungi</taxon>
        <taxon>Dikarya</taxon>
        <taxon>Ascomycota</taxon>
        <taxon>Pezizomycotina</taxon>
        <taxon>Sordariomycetes</taxon>
        <taxon>Sordariomycetidae</taxon>
        <taxon>Sordariales</taxon>
        <taxon>Lasiosphaeriaceae</taxon>
        <taxon>Bombardia</taxon>
    </lineage>
</organism>
<protein>
    <submittedName>
        <fullName evidence="2">Uncharacterized protein</fullName>
    </submittedName>
</protein>
<keyword evidence="1" id="KW-0812">Transmembrane</keyword>
<name>A0AA39T2I5_9PEZI</name>